<protein>
    <submittedName>
        <fullName evidence="2">Uncharacterized protein</fullName>
    </submittedName>
</protein>
<dbReference type="AlphaFoldDB" id="A0A1S8A687"/>
<organism evidence="2">
    <name type="scientific">Rosellinia necatrix</name>
    <name type="common">White root-rot fungus</name>
    <dbReference type="NCBI Taxonomy" id="77044"/>
    <lineage>
        <taxon>Eukaryota</taxon>
        <taxon>Fungi</taxon>
        <taxon>Dikarya</taxon>
        <taxon>Ascomycota</taxon>
        <taxon>Pezizomycotina</taxon>
        <taxon>Sordariomycetes</taxon>
        <taxon>Xylariomycetidae</taxon>
        <taxon>Xylariales</taxon>
        <taxon>Xylariaceae</taxon>
        <taxon>Rosellinia</taxon>
    </lineage>
</organism>
<reference evidence="2" key="1">
    <citation type="submission" date="2016-03" db="EMBL/GenBank/DDBJ databases">
        <title>Draft genome sequence of Rosellinia necatrix.</title>
        <authorList>
            <person name="Kanematsu S."/>
        </authorList>
    </citation>
    <scope>NUCLEOTIDE SEQUENCE [LARGE SCALE GENOMIC DNA]</scope>
    <source>
        <strain evidence="2">W97</strain>
    </source>
</reference>
<evidence type="ECO:0000313" key="2">
    <source>
        <dbReference type="EMBL" id="GAW25502.1"/>
    </source>
</evidence>
<gene>
    <name evidence="2" type="ORF">SAMD00023353_0800090</name>
</gene>
<evidence type="ECO:0000313" key="3">
    <source>
        <dbReference type="Proteomes" id="UP000054516"/>
    </source>
</evidence>
<feature type="compositionally biased region" description="Low complexity" evidence="1">
    <location>
        <begin position="89"/>
        <end position="109"/>
    </location>
</feature>
<dbReference type="EMBL" id="DF977453">
    <property type="protein sequence ID" value="GAW25502.1"/>
    <property type="molecule type" value="Genomic_DNA"/>
</dbReference>
<name>A0A1S8A687_ROSNE</name>
<evidence type="ECO:0000256" key="1">
    <source>
        <dbReference type="SAM" id="MobiDB-lite"/>
    </source>
</evidence>
<feature type="region of interest" description="Disordered" evidence="1">
    <location>
        <begin position="89"/>
        <end position="139"/>
    </location>
</feature>
<dbReference type="Proteomes" id="UP000054516">
    <property type="component" value="Unassembled WGS sequence"/>
</dbReference>
<accession>A0A1S8A687</accession>
<proteinExistence type="predicted"/>
<sequence length="241" mass="27684">MARSIIPFGYARKHRGFPFKRTLLPDGKRACDATLNLGDGYTMGLPPSLFLRLLSLTTLALARTCNHSPNRLWQPSFVRNGWRPRAQRIPNPQQQQQQQQPRQQQQQHQQHQRQPRRLGSDVSPRVAPRTTKHQPERQVMGMWLGGENSWVKVTVRLLGPVCRHLRQSFSLLPSREGGLKGLTKHAQHAQHTQHTQHSTGTRLLFPHLFLPRTRSGTRRSITGIAYALRHAHQTEFTRPNS</sequence>
<keyword evidence="3" id="KW-1185">Reference proteome</keyword>